<dbReference type="OrthoDB" id="10067300at2759"/>
<sequence>MFGFVDIDAVSARFKIDPLHFNEFFRTCLRRTLAQMLCDVRRGQKHLMNNQLVGGLCGSASVLGVSYGGGSDGRDLDEKAGNMD</sequence>
<dbReference type="AlphaFoldDB" id="A0A813Z8Z8"/>
<name>A0A813Z8Z8_9BILA</name>
<protein>
    <submittedName>
        <fullName evidence="1">Uncharacterized protein</fullName>
    </submittedName>
</protein>
<proteinExistence type="predicted"/>
<dbReference type="EMBL" id="CAJNOO010000299">
    <property type="protein sequence ID" value="CAF0895136.1"/>
    <property type="molecule type" value="Genomic_DNA"/>
</dbReference>
<organism evidence="1 2">
    <name type="scientific">Rotaria sordida</name>
    <dbReference type="NCBI Taxonomy" id="392033"/>
    <lineage>
        <taxon>Eukaryota</taxon>
        <taxon>Metazoa</taxon>
        <taxon>Spiralia</taxon>
        <taxon>Gnathifera</taxon>
        <taxon>Rotifera</taxon>
        <taxon>Eurotatoria</taxon>
        <taxon>Bdelloidea</taxon>
        <taxon>Philodinida</taxon>
        <taxon>Philodinidae</taxon>
        <taxon>Rotaria</taxon>
    </lineage>
</organism>
<dbReference type="Proteomes" id="UP000663882">
    <property type="component" value="Unassembled WGS sequence"/>
</dbReference>
<reference evidence="1" key="1">
    <citation type="submission" date="2021-02" db="EMBL/GenBank/DDBJ databases">
        <authorList>
            <person name="Nowell W R."/>
        </authorList>
    </citation>
    <scope>NUCLEOTIDE SEQUENCE</scope>
</reference>
<evidence type="ECO:0000313" key="2">
    <source>
        <dbReference type="Proteomes" id="UP000663882"/>
    </source>
</evidence>
<evidence type="ECO:0000313" key="1">
    <source>
        <dbReference type="EMBL" id="CAF0895136.1"/>
    </source>
</evidence>
<gene>
    <name evidence="1" type="ORF">RFH988_LOCUS8693</name>
</gene>
<accession>A0A813Z8Z8</accession>
<comment type="caution">
    <text evidence="1">The sequence shown here is derived from an EMBL/GenBank/DDBJ whole genome shotgun (WGS) entry which is preliminary data.</text>
</comment>